<feature type="transmembrane region" description="Helical" evidence="1">
    <location>
        <begin position="14"/>
        <end position="36"/>
    </location>
</feature>
<sequence length="158" mass="16936">MSRPDTSPRRRRDAWIPAGFVLFFIALAALQLWFVLLANRSFSGLVTDPRPSAGRYAAARAPDWTARLAFVPSEALAGTLGVEIAGANGAPLTPDRLVATAERATRFPQLVPIALHEVGPGRFEAPLRLPLAGDWAIRLTLTQAGATSERIATLEVAP</sequence>
<keyword evidence="1" id="KW-0472">Membrane</keyword>
<comment type="caution">
    <text evidence="2">The sequence shown here is derived from an EMBL/GenBank/DDBJ whole genome shotgun (WGS) entry which is preliminary data.</text>
</comment>
<evidence type="ECO:0000313" key="2">
    <source>
        <dbReference type="EMBL" id="MDQ0305032.1"/>
    </source>
</evidence>
<accession>A0ABU0BJ11</accession>
<dbReference type="EMBL" id="JAUSUI010000011">
    <property type="protein sequence ID" value="MDQ0305032.1"/>
    <property type="molecule type" value="Genomic_DNA"/>
</dbReference>
<keyword evidence="1" id="KW-0812">Transmembrane</keyword>
<keyword evidence="3" id="KW-1185">Reference proteome</keyword>
<dbReference type="InterPro" id="IPR008620">
    <property type="entry name" value="FixH"/>
</dbReference>
<name>A0ABU0BJ11_9HYPH</name>
<reference evidence="2 3" key="1">
    <citation type="submission" date="2023-07" db="EMBL/GenBank/DDBJ databases">
        <title>Genomic Encyclopedia of Type Strains, Phase IV (KMG-IV): sequencing the most valuable type-strain genomes for metagenomic binning, comparative biology and taxonomic classification.</title>
        <authorList>
            <person name="Goeker M."/>
        </authorList>
    </citation>
    <scope>NUCLEOTIDE SEQUENCE [LARGE SCALE GENOMIC DNA]</scope>
    <source>
        <strain evidence="2 3">DSM 2457</strain>
    </source>
</reference>
<protein>
    <submittedName>
        <fullName evidence="2">Nitrogen fixation protein FixH</fullName>
    </submittedName>
</protein>
<dbReference type="Pfam" id="PF05751">
    <property type="entry name" value="FixH"/>
    <property type="match status" value="1"/>
</dbReference>
<evidence type="ECO:0000313" key="3">
    <source>
        <dbReference type="Proteomes" id="UP001224682"/>
    </source>
</evidence>
<keyword evidence="1" id="KW-1133">Transmembrane helix</keyword>
<gene>
    <name evidence="2" type="ORF">J2S75_004082</name>
</gene>
<proteinExistence type="predicted"/>
<organism evidence="2 3">
    <name type="scientific">Ancylobacter polymorphus</name>
    <dbReference type="NCBI Taxonomy" id="223390"/>
    <lineage>
        <taxon>Bacteria</taxon>
        <taxon>Pseudomonadati</taxon>
        <taxon>Pseudomonadota</taxon>
        <taxon>Alphaproteobacteria</taxon>
        <taxon>Hyphomicrobiales</taxon>
        <taxon>Xanthobacteraceae</taxon>
        <taxon>Ancylobacter</taxon>
    </lineage>
</organism>
<evidence type="ECO:0000256" key="1">
    <source>
        <dbReference type="SAM" id="Phobius"/>
    </source>
</evidence>
<dbReference type="Proteomes" id="UP001224682">
    <property type="component" value="Unassembled WGS sequence"/>
</dbReference>
<dbReference type="RefSeq" id="WP_307022716.1">
    <property type="nucleotide sequence ID" value="NZ_JAUSUI010000011.1"/>
</dbReference>